<accession>A0A8X6G380</accession>
<dbReference type="AlphaFoldDB" id="A0A8X6G380"/>
<keyword evidence="2" id="KW-1185">Reference proteome</keyword>
<evidence type="ECO:0000313" key="2">
    <source>
        <dbReference type="Proteomes" id="UP000887116"/>
    </source>
</evidence>
<gene>
    <name evidence="1" type="ORF">TNCT_387021</name>
</gene>
<protein>
    <submittedName>
        <fullName evidence="1">Uncharacterized protein</fullName>
    </submittedName>
</protein>
<dbReference type="EMBL" id="BMAO01014370">
    <property type="protein sequence ID" value="GFQ94527.1"/>
    <property type="molecule type" value="Genomic_DNA"/>
</dbReference>
<sequence>MLSFCDPESNKSLSNTSLEHLQPEFLPFEVMLHPFQNLLDDGTLKLEHEEVVYAKQVLVNDSAGIHGATRETVCCLILSNKSLQSLMPVHPILFPCEANNQPH</sequence>
<name>A0A8X6G380_TRICU</name>
<comment type="caution">
    <text evidence="1">The sequence shown here is derived from an EMBL/GenBank/DDBJ whole genome shotgun (WGS) entry which is preliminary data.</text>
</comment>
<reference evidence="1" key="1">
    <citation type="submission" date="2020-07" db="EMBL/GenBank/DDBJ databases">
        <title>Multicomponent nature underlies the extraordinary mechanical properties of spider dragline silk.</title>
        <authorList>
            <person name="Kono N."/>
            <person name="Nakamura H."/>
            <person name="Mori M."/>
            <person name="Yoshida Y."/>
            <person name="Ohtoshi R."/>
            <person name="Malay A.D."/>
            <person name="Moran D.A.P."/>
            <person name="Tomita M."/>
            <person name="Numata K."/>
            <person name="Arakawa K."/>
        </authorList>
    </citation>
    <scope>NUCLEOTIDE SEQUENCE</scope>
</reference>
<dbReference type="Proteomes" id="UP000887116">
    <property type="component" value="Unassembled WGS sequence"/>
</dbReference>
<evidence type="ECO:0000313" key="1">
    <source>
        <dbReference type="EMBL" id="GFQ94527.1"/>
    </source>
</evidence>
<proteinExistence type="predicted"/>
<organism evidence="1 2">
    <name type="scientific">Trichonephila clavata</name>
    <name type="common">Joro spider</name>
    <name type="synonym">Nephila clavata</name>
    <dbReference type="NCBI Taxonomy" id="2740835"/>
    <lineage>
        <taxon>Eukaryota</taxon>
        <taxon>Metazoa</taxon>
        <taxon>Ecdysozoa</taxon>
        <taxon>Arthropoda</taxon>
        <taxon>Chelicerata</taxon>
        <taxon>Arachnida</taxon>
        <taxon>Araneae</taxon>
        <taxon>Araneomorphae</taxon>
        <taxon>Entelegynae</taxon>
        <taxon>Araneoidea</taxon>
        <taxon>Nephilidae</taxon>
        <taxon>Trichonephila</taxon>
    </lineage>
</organism>